<comment type="subcellular location">
    <subcellularLocation>
        <location evidence="1">Cell membrane</location>
        <topology evidence="1">Multi-pass membrane protein</topology>
    </subcellularLocation>
</comment>
<accession>A0A2T5JSP8</accession>
<feature type="transmembrane region" description="Helical" evidence="7">
    <location>
        <begin position="403"/>
        <end position="424"/>
    </location>
</feature>
<evidence type="ECO:0000256" key="5">
    <source>
        <dbReference type="ARBA" id="ARBA00022989"/>
    </source>
</evidence>
<dbReference type="GO" id="GO:0005886">
    <property type="term" value="C:plasma membrane"/>
    <property type="evidence" value="ECO:0007669"/>
    <property type="project" value="UniProtKB-SubCell"/>
</dbReference>
<keyword evidence="9" id="KW-1185">Reference proteome</keyword>
<evidence type="ECO:0000256" key="7">
    <source>
        <dbReference type="SAM" id="Phobius"/>
    </source>
</evidence>
<evidence type="ECO:0000256" key="6">
    <source>
        <dbReference type="ARBA" id="ARBA00023136"/>
    </source>
</evidence>
<feature type="transmembrane region" description="Helical" evidence="7">
    <location>
        <begin position="195"/>
        <end position="214"/>
    </location>
</feature>
<dbReference type="AlphaFoldDB" id="A0A2T5JSP8"/>
<keyword evidence="4 7" id="KW-0812">Transmembrane</keyword>
<feature type="transmembrane region" description="Helical" evidence="7">
    <location>
        <begin position="234"/>
        <end position="258"/>
    </location>
</feature>
<feature type="transmembrane region" description="Helical" evidence="7">
    <location>
        <begin position="278"/>
        <end position="305"/>
    </location>
</feature>
<feature type="transmembrane region" description="Helical" evidence="7">
    <location>
        <begin position="31"/>
        <end position="47"/>
    </location>
</feature>
<dbReference type="EMBL" id="QAOT01000026">
    <property type="protein sequence ID" value="PTR11627.1"/>
    <property type="molecule type" value="Genomic_DNA"/>
</dbReference>
<dbReference type="Pfam" id="PF13440">
    <property type="entry name" value="Polysacc_synt_3"/>
    <property type="match status" value="1"/>
</dbReference>
<evidence type="ECO:0000256" key="2">
    <source>
        <dbReference type="ARBA" id="ARBA00007430"/>
    </source>
</evidence>
<feature type="transmembrane region" description="Helical" evidence="7">
    <location>
        <begin position="67"/>
        <end position="92"/>
    </location>
</feature>
<evidence type="ECO:0000256" key="3">
    <source>
        <dbReference type="ARBA" id="ARBA00022475"/>
    </source>
</evidence>
<feature type="transmembrane region" description="Helical" evidence="7">
    <location>
        <begin position="104"/>
        <end position="131"/>
    </location>
</feature>
<keyword evidence="3" id="KW-1003">Cell membrane</keyword>
<feature type="transmembrane region" description="Helical" evidence="7">
    <location>
        <begin position="348"/>
        <end position="366"/>
    </location>
</feature>
<dbReference type="Proteomes" id="UP000244060">
    <property type="component" value="Unassembled WGS sequence"/>
</dbReference>
<protein>
    <submittedName>
        <fullName evidence="8">O-antigen/teichoic acid export membrane protein</fullName>
    </submittedName>
</protein>
<feature type="transmembrane region" description="Helical" evidence="7">
    <location>
        <begin position="311"/>
        <end position="336"/>
    </location>
</feature>
<feature type="transmembrane region" description="Helical" evidence="7">
    <location>
        <begin position="444"/>
        <end position="470"/>
    </location>
</feature>
<dbReference type="PANTHER" id="PTHR30250:SF10">
    <property type="entry name" value="LIPOPOLYSACCHARIDE BIOSYNTHESIS PROTEIN WZXC"/>
    <property type="match status" value="1"/>
</dbReference>
<keyword evidence="5 7" id="KW-1133">Transmembrane helix</keyword>
<evidence type="ECO:0000256" key="1">
    <source>
        <dbReference type="ARBA" id="ARBA00004651"/>
    </source>
</evidence>
<gene>
    <name evidence="8" type="ORF">C8J28_12619</name>
</gene>
<evidence type="ECO:0000313" key="9">
    <source>
        <dbReference type="Proteomes" id="UP000244060"/>
    </source>
</evidence>
<proteinExistence type="inferred from homology"/>
<reference evidence="8 9" key="1">
    <citation type="submission" date="2018-04" db="EMBL/GenBank/DDBJ databases">
        <title>Genomic Encyclopedia of Type Strains, Phase III (KMG-III): the genomes of soil and plant-associated and newly described type strains.</title>
        <authorList>
            <person name="Whitman W."/>
        </authorList>
    </citation>
    <scope>NUCLEOTIDE SEQUENCE [LARGE SCALE GENOMIC DNA]</scope>
    <source>
        <strain evidence="8 9">KA25</strain>
    </source>
</reference>
<sequence length="477" mass="51388">MLWVAAALGVGKLLSLISQIFLGHVLSVETYAIFGMASTAVALTAGFQNPNVGKALIQSATHFPELFIRYSAFAFQFGLIGSMFLIILGWVFAETYDMPQLCAVLVITGLSVPLLSVNTTLAAGLSLSYRFRDINTVDIKRSLIYYFALVSIALLGAEALTMAVAMLIANVAAHLLLLRQSALLPSYFKLRPRDFAITLGTLRWVILSSFLAALAMRSDYFVLGKMLNMEEMGYYTFAIMLVASLTLPISTGITQVFLPIFARLQGDEQALLREVQRFSAAIVIIGSVLCLLMLGMNAVLIHLLWGGKWDLTHFVVNALAMAMPFRFLGMIAGVGLEAIGRWRLRNGLLAFEAVLLSTFAAIGAALGGLNGAIAGTVVQFVVGSFVGFYFIRRVLCGRVGGAAAMTLRLYAPFVAAGAMLLVLSPSRHGTGAGPQTLALAASETLAALVLFSLLTFLLNRTVLVAALNLVRQWIARR</sequence>
<keyword evidence="6 7" id="KW-0472">Membrane</keyword>
<comment type="similarity">
    <text evidence="2">Belongs to the polysaccharide synthase family.</text>
</comment>
<dbReference type="InterPro" id="IPR050833">
    <property type="entry name" value="Poly_Biosynth_Transport"/>
</dbReference>
<dbReference type="PANTHER" id="PTHR30250">
    <property type="entry name" value="PST FAMILY PREDICTED COLANIC ACID TRANSPORTER"/>
    <property type="match status" value="1"/>
</dbReference>
<evidence type="ECO:0000313" key="8">
    <source>
        <dbReference type="EMBL" id="PTR11627.1"/>
    </source>
</evidence>
<organism evidence="8 9">
    <name type="scientific">Cereibacter azotoformans</name>
    <dbReference type="NCBI Taxonomy" id="43057"/>
    <lineage>
        <taxon>Bacteria</taxon>
        <taxon>Pseudomonadati</taxon>
        <taxon>Pseudomonadota</taxon>
        <taxon>Alphaproteobacteria</taxon>
        <taxon>Rhodobacterales</taxon>
        <taxon>Paracoccaceae</taxon>
        <taxon>Cereibacter</taxon>
    </lineage>
</organism>
<feature type="transmembrane region" description="Helical" evidence="7">
    <location>
        <begin position="143"/>
        <end position="165"/>
    </location>
</feature>
<feature type="transmembrane region" description="Helical" evidence="7">
    <location>
        <begin position="372"/>
        <end position="391"/>
    </location>
</feature>
<name>A0A2T5JSP8_9RHOB</name>
<evidence type="ECO:0000256" key="4">
    <source>
        <dbReference type="ARBA" id="ARBA00022692"/>
    </source>
</evidence>
<comment type="caution">
    <text evidence="8">The sequence shown here is derived from an EMBL/GenBank/DDBJ whole genome shotgun (WGS) entry which is preliminary data.</text>
</comment>